<evidence type="ECO:0000313" key="2">
    <source>
        <dbReference type="EMBL" id="KAK3605728.1"/>
    </source>
</evidence>
<organism evidence="2 3">
    <name type="scientific">Potamilus streckersoni</name>
    <dbReference type="NCBI Taxonomy" id="2493646"/>
    <lineage>
        <taxon>Eukaryota</taxon>
        <taxon>Metazoa</taxon>
        <taxon>Spiralia</taxon>
        <taxon>Lophotrochozoa</taxon>
        <taxon>Mollusca</taxon>
        <taxon>Bivalvia</taxon>
        <taxon>Autobranchia</taxon>
        <taxon>Heteroconchia</taxon>
        <taxon>Palaeoheterodonta</taxon>
        <taxon>Unionida</taxon>
        <taxon>Unionoidea</taxon>
        <taxon>Unionidae</taxon>
        <taxon>Ambleminae</taxon>
        <taxon>Lampsilini</taxon>
        <taxon>Potamilus</taxon>
    </lineage>
</organism>
<reference evidence="2" key="3">
    <citation type="submission" date="2023-05" db="EMBL/GenBank/DDBJ databases">
        <authorList>
            <person name="Smith C.H."/>
        </authorList>
    </citation>
    <scope>NUCLEOTIDE SEQUENCE</scope>
    <source>
        <strain evidence="2">CHS0354</strain>
        <tissue evidence="2">Mantle</tissue>
    </source>
</reference>
<accession>A0AAE0W886</accession>
<keyword evidence="3" id="KW-1185">Reference proteome</keyword>
<evidence type="ECO:0000256" key="1">
    <source>
        <dbReference type="SAM" id="MobiDB-lite"/>
    </source>
</evidence>
<reference evidence="2" key="2">
    <citation type="journal article" date="2021" name="Genome Biol. Evol.">
        <title>Developing a high-quality reference genome for a parasitic bivalve with doubly uniparental inheritance (Bivalvia: Unionida).</title>
        <authorList>
            <person name="Smith C.H."/>
        </authorList>
    </citation>
    <scope>NUCLEOTIDE SEQUENCE</scope>
    <source>
        <strain evidence="2">CHS0354</strain>
        <tissue evidence="2">Mantle</tissue>
    </source>
</reference>
<dbReference type="AlphaFoldDB" id="A0AAE0W886"/>
<sequence>MLTYEIKRKVNGLLMKFRQTRDKGPDQSNPVYGVNGPAFENTNLDKFDNLTYAMQTGQEYMQPGSFPTVGYEYSKPVPREKIGGQRNENPSNTGGSSPWSNDHPEYKEVNVKEPYDTTYQTLSDEHHNTSYDHIMGSNPPTLITPKAKLGGTAYDNAAI</sequence>
<reference evidence="2" key="1">
    <citation type="journal article" date="2021" name="Genome Biol. Evol.">
        <title>A High-Quality Reference Genome for a Parasitic Bivalve with Doubly Uniparental Inheritance (Bivalvia: Unionida).</title>
        <authorList>
            <person name="Smith C.H."/>
        </authorList>
    </citation>
    <scope>NUCLEOTIDE SEQUENCE</scope>
    <source>
        <strain evidence="2">CHS0354</strain>
    </source>
</reference>
<feature type="compositionally biased region" description="Polar residues" evidence="1">
    <location>
        <begin position="86"/>
        <end position="100"/>
    </location>
</feature>
<gene>
    <name evidence="2" type="ORF">CHS0354_013527</name>
</gene>
<dbReference type="EMBL" id="JAEAOA010000820">
    <property type="protein sequence ID" value="KAK3605728.1"/>
    <property type="molecule type" value="Genomic_DNA"/>
</dbReference>
<proteinExistence type="predicted"/>
<evidence type="ECO:0000313" key="3">
    <source>
        <dbReference type="Proteomes" id="UP001195483"/>
    </source>
</evidence>
<comment type="caution">
    <text evidence="2">The sequence shown here is derived from an EMBL/GenBank/DDBJ whole genome shotgun (WGS) entry which is preliminary data.</text>
</comment>
<feature type="region of interest" description="Disordered" evidence="1">
    <location>
        <begin position="65"/>
        <end position="106"/>
    </location>
</feature>
<protein>
    <submittedName>
        <fullName evidence="2">Uncharacterized protein</fullName>
    </submittedName>
</protein>
<name>A0AAE0W886_9BIVA</name>
<dbReference type="Proteomes" id="UP001195483">
    <property type="component" value="Unassembled WGS sequence"/>
</dbReference>